<evidence type="ECO:0000256" key="1">
    <source>
        <dbReference type="SAM" id="SignalP"/>
    </source>
</evidence>
<accession>A0A6N8JIB9</accession>
<gene>
    <name evidence="3" type="ORF">GO495_30585</name>
</gene>
<name>A0A6N8JIB9_9BACT</name>
<feature type="signal peptide" evidence="1">
    <location>
        <begin position="1"/>
        <end position="19"/>
    </location>
</feature>
<sequence length="226" mass="24856">MRKGILIILLFSIVTAAQAQRNFLRDNKVRLGFTLTPAIVTLKPQESGVERNSGRAGISFGIMADFPLDQSGSYNIASGLQITTAGSKLKYDAGIGLDDYKQNPAEYNLKLTYVEIPFALKLKTDSRDGIGFWGQFGTYLDFPVRGRADIVSLTNTYDKVNVLRDINPINMGLLIGGGIEYPLGDRLTGVIGLNYQNGFVDVTRNAKWNDGKVNMNSFALKLGLFF</sequence>
<dbReference type="RefSeq" id="WP_157303761.1">
    <property type="nucleotide sequence ID" value="NZ_BAAAZB010000028.1"/>
</dbReference>
<dbReference type="InterPro" id="IPR025665">
    <property type="entry name" value="Beta-barrel_OMP_2"/>
</dbReference>
<dbReference type="AlphaFoldDB" id="A0A6N8JIB9"/>
<keyword evidence="4" id="KW-1185">Reference proteome</keyword>
<protein>
    <submittedName>
        <fullName evidence="3">Outer membrane beta-barrel protein</fullName>
    </submittedName>
</protein>
<feature type="chain" id="PRO_5027118256" evidence="1">
    <location>
        <begin position="20"/>
        <end position="226"/>
    </location>
</feature>
<evidence type="ECO:0000313" key="3">
    <source>
        <dbReference type="EMBL" id="MVT44977.1"/>
    </source>
</evidence>
<organism evidence="3 4">
    <name type="scientific">Chitinophaga oryziterrae</name>
    <dbReference type="NCBI Taxonomy" id="1031224"/>
    <lineage>
        <taxon>Bacteria</taxon>
        <taxon>Pseudomonadati</taxon>
        <taxon>Bacteroidota</taxon>
        <taxon>Chitinophagia</taxon>
        <taxon>Chitinophagales</taxon>
        <taxon>Chitinophagaceae</taxon>
        <taxon>Chitinophaga</taxon>
    </lineage>
</organism>
<feature type="domain" description="Outer membrane protein beta-barrel" evidence="2">
    <location>
        <begin position="18"/>
        <end position="202"/>
    </location>
</feature>
<evidence type="ECO:0000259" key="2">
    <source>
        <dbReference type="Pfam" id="PF13568"/>
    </source>
</evidence>
<evidence type="ECO:0000313" key="4">
    <source>
        <dbReference type="Proteomes" id="UP000468388"/>
    </source>
</evidence>
<reference evidence="3 4" key="1">
    <citation type="submission" date="2019-12" db="EMBL/GenBank/DDBJ databases">
        <title>The draft genomic sequence of strain Chitinophaga oryziterrae JCM 16595.</title>
        <authorList>
            <person name="Zhang X."/>
        </authorList>
    </citation>
    <scope>NUCLEOTIDE SEQUENCE [LARGE SCALE GENOMIC DNA]</scope>
    <source>
        <strain evidence="3 4">JCM 16595</strain>
    </source>
</reference>
<proteinExistence type="predicted"/>
<dbReference type="EMBL" id="WRXO01000014">
    <property type="protein sequence ID" value="MVT44977.1"/>
    <property type="molecule type" value="Genomic_DNA"/>
</dbReference>
<dbReference type="Pfam" id="PF13568">
    <property type="entry name" value="OMP_b-brl_2"/>
    <property type="match status" value="1"/>
</dbReference>
<dbReference type="OrthoDB" id="978236at2"/>
<dbReference type="Proteomes" id="UP000468388">
    <property type="component" value="Unassembled WGS sequence"/>
</dbReference>
<comment type="caution">
    <text evidence="3">The sequence shown here is derived from an EMBL/GenBank/DDBJ whole genome shotgun (WGS) entry which is preliminary data.</text>
</comment>
<keyword evidence="1" id="KW-0732">Signal</keyword>